<proteinExistence type="inferred from homology"/>
<dbReference type="AlphaFoldDB" id="A0A3P6R2K4"/>
<evidence type="ECO:0000259" key="2">
    <source>
        <dbReference type="SMART" id="SM00932"/>
    </source>
</evidence>
<reference evidence="3 4" key="1">
    <citation type="submission" date="2018-11" db="EMBL/GenBank/DDBJ databases">
        <authorList>
            <consortium name="Pathogen Informatics"/>
        </authorList>
    </citation>
    <scope>NUCLEOTIDE SEQUENCE [LARGE SCALE GENOMIC DNA]</scope>
</reference>
<evidence type="ECO:0000256" key="1">
    <source>
        <dbReference type="ARBA" id="ARBA00006420"/>
    </source>
</evidence>
<evidence type="ECO:0000313" key="3">
    <source>
        <dbReference type="EMBL" id="VDK57092.1"/>
    </source>
</evidence>
<organism evidence="3 4">
    <name type="scientific">Cylicostephanus goldi</name>
    <name type="common">Nematode worm</name>
    <dbReference type="NCBI Taxonomy" id="71465"/>
    <lineage>
        <taxon>Eukaryota</taxon>
        <taxon>Metazoa</taxon>
        <taxon>Ecdysozoa</taxon>
        <taxon>Nematoda</taxon>
        <taxon>Chromadorea</taxon>
        <taxon>Rhabditida</taxon>
        <taxon>Rhabditina</taxon>
        <taxon>Rhabditomorpha</taxon>
        <taxon>Strongyloidea</taxon>
        <taxon>Strongylidae</taxon>
        <taxon>Cylicostephanus</taxon>
    </lineage>
</organism>
<dbReference type="SUPFAM" id="SSF110836">
    <property type="entry name" value="Hypothetical protein SAV1430"/>
    <property type="match status" value="1"/>
</dbReference>
<feature type="domain" description="Scaffold protein Nfu/NifU N-terminal" evidence="2">
    <location>
        <begin position="32"/>
        <end position="115"/>
    </location>
</feature>
<dbReference type="EMBL" id="UYRV01010016">
    <property type="protein sequence ID" value="VDK57092.1"/>
    <property type="molecule type" value="Genomic_DNA"/>
</dbReference>
<dbReference type="SMART" id="SM00932">
    <property type="entry name" value="Nfu_N"/>
    <property type="match status" value="1"/>
</dbReference>
<dbReference type="PANTHER" id="PTHR11178">
    <property type="entry name" value="IRON-SULFUR CLUSTER SCAFFOLD PROTEIN NFU-RELATED"/>
    <property type="match status" value="1"/>
</dbReference>
<dbReference type="PANTHER" id="PTHR11178:SF1">
    <property type="entry name" value="NFU1 IRON-SULFUR CLUSTER SCAFFOLD HOMOLOG, MITOCHONDRIAL"/>
    <property type="match status" value="1"/>
</dbReference>
<gene>
    <name evidence="3" type="ORF">CGOC_LOCUS3866</name>
</gene>
<evidence type="ECO:0000313" key="4">
    <source>
        <dbReference type="Proteomes" id="UP000271889"/>
    </source>
</evidence>
<dbReference type="GO" id="GO:0005739">
    <property type="term" value="C:mitochondrion"/>
    <property type="evidence" value="ECO:0007669"/>
    <property type="project" value="TreeGrafter"/>
</dbReference>
<dbReference type="InterPro" id="IPR036498">
    <property type="entry name" value="Nfu/NifU_N_sf"/>
</dbReference>
<comment type="similarity">
    <text evidence="1">Belongs to the NifU family.</text>
</comment>
<keyword evidence="4" id="KW-1185">Reference proteome</keyword>
<dbReference type="OrthoDB" id="565552at2759"/>
<sequence>MTLRNEIVRNEKIRTNLFALLVILVLVRGLYIQVQETPNPLTLKFLPGKAILDKPRTYEFTTVVSAKDSPLAMELFRVDGVKSVFFGEDFVTITKKDEEIDWGTIRPEVFSTIANYI</sequence>
<dbReference type="InterPro" id="IPR014824">
    <property type="entry name" value="Nfu/NifU_N"/>
</dbReference>
<feature type="non-terminal residue" evidence="3">
    <location>
        <position position="117"/>
    </location>
</feature>
<name>A0A3P6R2K4_CYLGO</name>
<dbReference type="Proteomes" id="UP000271889">
    <property type="component" value="Unassembled WGS sequence"/>
</dbReference>
<dbReference type="Gene3D" id="3.30.1370.70">
    <property type="entry name" value="Scaffold protein Nfu/NifU, N-terminal domain"/>
    <property type="match status" value="1"/>
</dbReference>
<protein>
    <recommendedName>
        <fullName evidence="2">Scaffold protein Nfu/NifU N-terminal domain-containing protein</fullName>
    </recommendedName>
</protein>
<accession>A0A3P6R2K4</accession>
<dbReference type="Pfam" id="PF08712">
    <property type="entry name" value="Nfu_N"/>
    <property type="match status" value="1"/>
</dbReference>